<keyword evidence="1" id="KW-0812">Transmembrane</keyword>
<organism evidence="2 3">
    <name type="scientific">Mycolicibacter sinensis (strain JDM601)</name>
    <name type="common">Mycobacterium sinense</name>
    <dbReference type="NCBI Taxonomy" id="875328"/>
    <lineage>
        <taxon>Bacteria</taxon>
        <taxon>Bacillati</taxon>
        <taxon>Actinomycetota</taxon>
        <taxon>Actinomycetes</taxon>
        <taxon>Mycobacteriales</taxon>
        <taxon>Mycobacteriaceae</taxon>
        <taxon>Mycolicibacter</taxon>
    </lineage>
</organism>
<evidence type="ECO:0000313" key="3">
    <source>
        <dbReference type="Proteomes" id="UP000093759"/>
    </source>
</evidence>
<name>A0A1A3TYC7_MYCSD</name>
<protein>
    <submittedName>
        <fullName evidence="2">Uncharacterized protein</fullName>
    </submittedName>
</protein>
<proteinExistence type="predicted"/>
<dbReference type="Proteomes" id="UP000093759">
    <property type="component" value="Unassembled WGS sequence"/>
</dbReference>
<evidence type="ECO:0000313" key="2">
    <source>
        <dbReference type="EMBL" id="OBK87636.1"/>
    </source>
</evidence>
<keyword evidence="1" id="KW-0472">Membrane</keyword>
<dbReference type="EMBL" id="LZMF01000070">
    <property type="protein sequence ID" value="OBK87636.1"/>
    <property type="molecule type" value="Genomic_DNA"/>
</dbReference>
<keyword evidence="1" id="KW-1133">Transmembrane helix</keyword>
<dbReference type="AlphaFoldDB" id="A0A1A3TYC7"/>
<sequence>MSLSSGVTTSLIAVGKLPATGWIAAAPGLATSGALFLVSGFSLKSRAKDHKLRAVQQACFVLIAEALIGIASHAGVATTTLGASVFVVHRSVWARLSRRPGVLKRIARLRFGETPNKSRVKWTMGKGCVGRAWKSKNEDYKWWTTAELEEQKKDSEAGRRGREEMTDSERAALAGKYCEVRAAAIISSAGKVVGVLSVDRPAVHKEGKTKVLASDTAKKMTAMTASLLMRALPDP</sequence>
<feature type="transmembrane region" description="Helical" evidence="1">
    <location>
        <begin position="20"/>
        <end position="43"/>
    </location>
</feature>
<evidence type="ECO:0000256" key="1">
    <source>
        <dbReference type="SAM" id="Phobius"/>
    </source>
</evidence>
<accession>A0A1A3TYC7</accession>
<comment type="caution">
    <text evidence="2">The sequence shown here is derived from an EMBL/GenBank/DDBJ whole genome shotgun (WGS) entry which is preliminary data.</text>
</comment>
<reference evidence="3" key="1">
    <citation type="submission" date="2016-06" db="EMBL/GenBank/DDBJ databases">
        <authorList>
            <person name="Sutton G."/>
            <person name="Brinkac L."/>
            <person name="Sanka R."/>
            <person name="Adams M."/>
            <person name="Lau E."/>
            <person name="Garcia-Basteiro A."/>
            <person name="Lopez-Varela E."/>
            <person name="Palencia S."/>
        </authorList>
    </citation>
    <scope>NUCLEOTIDE SEQUENCE [LARGE SCALE GENOMIC DNA]</scope>
    <source>
        <strain evidence="3">1274684.2</strain>
    </source>
</reference>
<gene>
    <name evidence="2" type="ORF">A5648_02445</name>
</gene>